<name>A0A6A6BIS9_9PEZI</name>
<comment type="subcellular location">
    <subcellularLocation>
        <location evidence="1">Membrane</location>
        <topology evidence="1">Multi-pass membrane protein</topology>
    </subcellularLocation>
</comment>
<dbReference type="GO" id="GO:0015123">
    <property type="term" value="F:acetate transmembrane transporter activity"/>
    <property type="evidence" value="ECO:0007669"/>
    <property type="project" value="TreeGrafter"/>
</dbReference>
<feature type="transmembrane region" description="Helical" evidence="6">
    <location>
        <begin position="97"/>
        <end position="118"/>
    </location>
</feature>
<comment type="similarity">
    <text evidence="2">Belongs to the acetate uptake transporter (AceTr) (TC 2.A.96) family.</text>
</comment>
<proteinExistence type="inferred from homology"/>
<evidence type="ECO:0000256" key="6">
    <source>
        <dbReference type="SAM" id="Phobius"/>
    </source>
</evidence>
<dbReference type="GeneID" id="54302965"/>
<evidence type="ECO:0000256" key="4">
    <source>
        <dbReference type="ARBA" id="ARBA00022989"/>
    </source>
</evidence>
<evidence type="ECO:0000313" key="8">
    <source>
        <dbReference type="Proteomes" id="UP000799438"/>
    </source>
</evidence>
<dbReference type="PANTHER" id="PTHR31123">
    <property type="entry name" value="ACCUMULATION OF DYADS PROTEIN 2-RELATED"/>
    <property type="match status" value="1"/>
</dbReference>
<feature type="transmembrane region" description="Helical" evidence="6">
    <location>
        <begin position="187"/>
        <end position="209"/>
    </location>
</feature>
<dbReference type="PANTHER" id="PTHR31123:SF1">
    <property type="entry name" value="ACCUMULATION OF DYADS PROTEIN 2-RELATED"/>
    <property type="match status" value="1"/>
</dbReference>
<keyword evidence="4 6" id="KW-1133">Transmembrane helix</keyword>
<dbReference type="GO" id="GO:0005886">
    <property type="term" value="C:plasma membrane"/>
    <property type="evidence" value="ECO:0007669"/>
    <property type="project" value="TreeGrafter"/>
</dbReference>
<sequence>MVVELVKPRTKDGHLDDRSQPALPVVHRSFANPAPLGLLSFATVIFLMSTYGVSARVTRPNGMIGVLLFSGGVCQFISGIMEFISGNTFGATLFPSYAAFNLSFAMIWLPGTGIMSAYIDSETKLLSPEFSQAMSLYFWAWFILTVAFTVAAIRSSWVLFSTLFFLAIVLLLMAVGHMLNDDRVLTAAYCFSFVSGFFGYWAGCAGLWAGGITPIDLPTFQMHKQV</sequence>
<evidence type="ECO:0000256" key="3">
    <source>
        <dbReference type="ARBA" id="ARBA00022692"/>
    </source>
</evidence>
<keyword evidence="5 6" id="KW-0472">Membrane</keyword>
<evidence type="ECO:0000256" key="2">
    <source>
        <dbReference type="ARBA" id="ARBA00005587"/>
    </source>
</evidence>
<dbReference type="InterPro" id="IPR051633">
    <property type="entry name" value="AceTr"/>
</dbReference>
<gene>
    <name evidence="7" type="ORF">K452DRAFT_345471</name>
</gene>
<keyword evidence="8" id="KW-1185">Reference proteome</keyword>
<dbReference type="InterPro" id="IPR047622">
    <property type="entry name" value="GPR1_FUN34_YAAH"/>
</dbReference>
<reference evidence="7" key="1">
    <citation type="journal article" date="2020" name="Stud. Mycol.">
        <title>101 Dothideomycetes genomes: a test case for predicting lifestyles and emergence of pathogens.</title>
        <authorList>
            <person name="Haridas S."/>
            <person name="Albert R."/>
            <person name="Binder M."/>
            <person name="Bloem J."/>
            <person name="Labutti K."/>
            <person name="Salamov A."/>
            <person name="Andreopoulos B."/>
            <person name="Baker S."/>
            <person name="Barry K."/>
            <person name="Bills G."/>
            <person name="Bluhm B."/>
            <person name="Cannon C."/>
            <person name="Castanera R."/>
            <person name="Culley D."/>
            <person name="Daum C."/>
            <person name="Ezra D."/>
            <person name="Gonzalez J."/>
            <person name="Henrissat B."/>
            <person name="Kuo A."/>
            <person name="Liang C."/>
            <person name="Lipzen A."/>
            <person name="Lutzoni F."/>
            <person name="Magnuson J."/>
            <person name="Mondo S."/>
            <person name="Nolan M."/>
            <person name="Ohm R."/>
            <person name="Pangilinan J."/>
            <person name="Park H.-J."/>
            <person name="Ramirez L."/>
            <person name="Alfaro M."/>
            <person name="Sun H."/>
            <person name="Tritt A."/>
            <person name="Yoshinaga Y."/>
            <person name="Zwiers L.-H."/>
            <person name="Turgeon B."/>
            <person name="Goodwin S."/>
            <person name="Spatafora J."/>
            <person name="Crous P."/>
            <person name="Grigoriev I."/>
        </authorList>
    </citation>
    <scope>NUCLEOTIDE SEQUENCE</scope>
    <source>
        <strain evidence="7">CBS 121167</strain>
    </source>
</reference>
<evidence type="ECO:0000256" key="1">
    <source>
        <dbReference type="ARBA" id="ARBA00004141"/>
    </source>
</evidence>
<dbReference type="OrthoDB" id="3648309at2759"/>
<evidence type="ECO:0000313" key="7">
    <source>
        <dbReference type="EMBL" id="KAF2144042.1"/>
    </source>
</evidence>
<dbReference type="EMBL" id="ML995480">
    <property type="protein sequence ID" value="KAF2144042.1"/>
    <property type="molecule type" value="Genomic_DNA"/>
</dbReference>
<feature type="transmembrane region" description="Helical" evidence="6">
    <location>
        <begin position="34"/>
        <end position="53"/>
    </location>
</feature>
<dbReference type="RefSeq" id="XP_033399754.1">
    <property type="nucleotide sequence ID" value="XM_033545457.1"/>
</dbReference>
<protein>
    <recommendedName>
        <fullName evidence="9">GPR1/FUN34/yaaH family protein</fullName>
    </recommendedName>
</protein>
<organism evidence="7 8">
    <name type="scientific">Aplosporella prunicola CBS 121167</name>
    <dbReference type="NCBI Taxonomy" id="1176127"/>
    <lineage>
        <taxon>Eukaryota</taxon>
        <taxon>Fungi</taxon>
        <taxon>Dikarya</taxon>
        <taxon>Ascomycota</taxon>
        <taxon>Pezizomycotina</taxon>
        <taxon>Dothideomycetes</taxon>
        <taxon>Dothideomycetes incertae sedis</taxon>
        <taxon>Botryosphaeriales</taxon>
        <taxon>Aplosporellaceae</taxon>
        <taxon>Aplosporella</taxon>
    </lineage>
</organism>
<evidence type="ECO:0000256" key="5">
    <source>
        <dbReference type="ARBA" id="ARBA00023136"/>
    </source>
</evidence>
<dbReference type="Proteomes" id="UP000799438">
    <property type="component" value="Unassembled WGS sequence"/>
</dbReference>
<feature type="transmembrane region" description="Helical" evidence="6">
    <location>
        <begin position="130"/>
        <end position="151"/>
    </location>
</feature>
<dbReference type="PROSITE" id="PS01114">
    <property type="entry name" value="GPR1_FUN34_YAAH"/>
    <property type="match status" value="1"/>
</dbReference>
<keyword evidence="3 6" id="KW-0812">Transmembrane</keyword>
<dbReference type="AlphaFoldDB" id="A0A6A6BIS9"/>
<dbReference type="NCBIfam" id="NF038013">
    <property type="entry name" value="AceTr_1"/>
    <property type="match status" value="1"/>
</dbReference>
<dbReference type="Pfam" id="PF01184">
    <property type="entry name" value="Gpr1_Fun34_YaaH"/>
    <property type="match status" value="1"/>
</dbReference>
<feature type="transmembrane region" description="Helical" evidence="6">
    <location>
        <begin position="157"/>
        <end position="175"/>
    </location>
</feature>
<dbReference type="InterPro" id="IPR000791">
    <property type="entry name" value="Gpr1/Fun34/SatP-like"/>
</dbReference>
<accession>A0A6A6BIS9</accession>
<feature type="transmembrane region" description="Helical" evidence="6">
    <location>
        <begin position="65"/>
        <end position="85"/>
    </location>
</feature>
<evidence type="ECO:0008006" key="9">
    <source>
        <dbReference type="Google" id="ProtNLM"/>
    </source>
</evidence>